<protein>
    <recommendedName>
        <fullName evidence="4">Lipoprotein</fullName>
    </recommendedName>
</protein>
<evidence type="ECO:0008006" key="4">
    <source>
        <dbReference type="Google" id="ProtNLM"/>
    </source>
</evidence>
<proteinExistence type="predicted"/>
<comment type="caution">
    <text evidence="2">The sequence shown here is derived from an EMBL/GenBank/DDBJ whole genome shotgun (WGS) entry which is preliminary data.</text>
</comment>
<dbReference type="PROSITE" id="PS51257">
    <property type="entry name" value="PROKAR_LIPOPROTEIN"/>
    <property type="match status" value="1"/>
</dbReference>
<evidence type="ECO:0000256" key="1">
    <source>
        <dbReference type="SAM" id="MobiDB-lite"/>
    </source>
</evidence>
<sequence>MWKYSPLVMATLLLTACGGGGSDEETTPVTPPTPPSLTLCEQATELNVITTSSRLEFVVEQNYFAQQTAAIIARLNDRDSAGLNFTWQQVSGPSLILKSIKSPVLAFELLETGSYSFSVNVKSANLDLTETIELTVNDASTSMLKVRSDHQVVEGNNASFRIDRVGANNDQQPSNISWCIASGPELNLDTQTPERPQFKAPNVNSDTISILRVTGTVSGETISEEVLSLITNESAITSQYFDEPVARTFAYKANSTYASALESCIYSNQLTSPCSTNTLPLLGQVPGSTDKEKIMDRLLVSHQWMGENFETFIEQMDPNSDFATLLQSVTAVVISYDVRPSFYWVVTGAIYLDPSDLWLLAQERDVINEAPDFRSNFGNELGFIMPWRYIKNNDYVSYITARATRTDRSLAELSPDLSSLLYHELAHANDFFPSSTHSSLGIDNQTLLDHFEQRSENKELISDKVTSRFPLTSDEMSSLATVSFRGETASNTQKNYQPSDITLFFSNDIASDYYAYSSTREDTAMLFEEAMMSHRYGILRDVGVTDRPENITAATITVDWGQRGRIGQNSLQSRAAFVIHNIFPNMDGTNLISHLPEPIAMTQGDSWLENLTISTLSNAQKRAATQQSSSTTPLSVPELRISGDRHKLVD</sequence>
<dbReference type="RefSeq" id="WP_220111864.1">
    <property type="nucleotide sequence ID" value="NZ_JAHZST010000034.1"/>
</dbReference>
<feature type="compositionally biased region" description="Polar residues" evidence="1">
    <location>
        <begin position="622"/>
        <end position="634"/>
    </location>
</feature>
<dbReference type="Gene3D" id="2.60.40.10">
    <property type="entry name" value="Immunoglobulins"/>
    <property type="match status" value="1"/>
</dbReference>
<accession>A0ABS7EAQ6</accession>
<dbReference type="InterPro" id="IPR013783">
    <property type="entry name" value="Ig-like_fold"/>
</dbReference>
<dbReference type="EMBL" id="JAHZST010000034">
    <property type="protein sequence ID" value="MBW8186655.1"/>
    <property type="molecule type" value="Genomic_DNA"/>
</dbReference>
<dbReference type="Proteomes" id="UP001195963">
    <property type="component" value="Unassembled WGS sequence"/>
</dbReference>
<evidence type="ECO:0000313" key="3">
    <source>
        <dbReference type="Proteomes" id="UP001195963"/>
    </source>
</evidence>
<keyword evidence="3" id="KW-1185">Reference proteome</keyword>
<name>A0ABS7EAQ6_9GAMM</name>
<feature type="region of interest" description="Disordered" evidence="1">
    <location>
        <begin position="622"/>
        <end position="650"/>
    </location>
</feature>
<organism evidence="2 3">
    <name type="scientific">Shewanella nanhaiensis</name>
    <dbReference type="NCBI Taxonomy" id="2864872"/>
    <lineage>
        <taxon>Bacteria</taxon>
        <taxon>Pseudomonadati</taxon>
        <taxon>Pseudomonadota</taxon>
        <taxon>Gammaproteobacteria</taxon>
        <taxon>Alteromonadales</taxon>
        <taxon>Shewanellaceae</taxon>
        <taxon>Shewanella</taxon>
    </lineage>
</organism>
<reference evidence="2 3" key="1">
    <citation type="submission" date="2021-07" db="EMBL/GenBank/DDBJ databases">
        <title>Shewanella sp. nov, isolated from SCS.</title>
        <authorList>
            <person name="Cao W.R."/>
        </authorList>
    </citation>
    <scope>NUCLEOTIDE SEQUENCE [LARGE SCALE GENOMIC DNA]</scope>
    <source>
        <strain evidence="2 3">NR704-98</strain>
    </source>
</reference>
<gene>
    <name evidence="2" type="ORF">K0625_23900</name>
</gene>
<feature type="compositionally biased region" description="Basic and acidic residues" evidence="1">
    <location>
        <begin position="641"/>
        <end position="650"/>
    </location>
</feature>
<evidence type="ECO:0000313" key="2">
    <source>
        <dbReference type="EMBL" id="MBW8186655.1"/>
    </source>
</evidence>